<keyword evidence="5" id="KW-1185">Reference proteome</keyword>
<evidence type="ECO:0000256" key="1">
    <source>
        <dbReference type="ARBA" id="ARBA00023125"/>
    </source>
</evidence>
<keyword evidence="1 2" id="KW-0238">DNA-binding</keyword>
<dbReference type="PANTHER" id="PTHR30055:SF226">
    <property type="entry name" value="HTH-TYPE TRANSCRIPTIONAL REGULATOR PKSA"/>
    <property type="match status" value="1"/>
</dbReference>
<dbReference type="Pfam" id="PF17940">
    <property type="entry name" value="TetR_C_31"/>
    <property type="match status" value="1"/>
</dbReference>
<dbReference type="GO" id="GO:0003700">
    <property type="term" value="F:DNA-binding transcription factor activity"/>
    <property type="evidence" value="ECO:0007669"/>
    <property type="project" value="TreeGrafter"/>
</dbReference>
<dbReference type="EMBL" id="BMCU01000005">
    <property type="protein sequence ID" value="GGG24965.1"/>
    <property type="molecule type" value="Genomic_DNA"/>
</dbReference>
<dbReference type="PROSITE" id="PS50977">
    <property type="entry name" value="HTH_TETR_2"/>
    <property type="match status" value="1"/>
</dbReference>
<dbReference type="InterPro" id="IPR009057">
    <property type="entry name" value="Homeodomain-like_sf"/>
</dbReference>
<dbReference type="PRINTS" id="PR00455">
    <property type="entry name" value="HTHTETR"/>
</dbReference>
<reference evidence="4" key="1">
    <citation type="journal article" date="2014" name="Int. J. Syst. Evol. Microbiol.">
        <title>Complete genome sequence of Corynebacterium casei LMG S-19264T (=DSM 44701T), isolated from a smear-ripened cheese.</title>
        <authorList>
            <consortium name="US DOE Joint Genome Institute (JGI-PGF)"/>
            <person name="Walter F."/>
            <person name="Albersmeier A."/>
            <person name="Kalinowski J."/>
            <person name="Ruckert C."/>
        </authorList>
    </citation>
    <scope>NUCLEOTIDE SEQUENCE</scope>
    <source>
        <strain evidence="4">CCM 7905</strain>
    </source>
</reference>
<dbReference type="InterPro" id="IPR041583">
    <property type="entry name" value="TetR_C_31"/>
</dbReference>
<evidence type="ECO:0000259" key="3">
    <source>
        <dbReference type="PROSITE" id="PS50977"/>
    </source>
</evidence>
<comment type="caution">
    <text evidence="4">The sequence shown here is derived from an EMBL/GenBank/DDBJ whole genome shotgun (WGS) entry which is preliminary data.</text>
</comment>
<organism evidence="4 5">
    <name type="scientific">Rhodococcoides trifolii</name>
    <dbReference type="NCBI Taxonomy" id="908250"/>
    <lineage>
        <taxon>Bacteria</taxon>
        <taxon>Bacillati</taxon>
        <taxon>Actinomycetota</taxon>
        <taxon>Actinomycetes</taxon>
        <taxon>Mycobacteriales</taxon>
        <taxon>Nocardiaceae</taxon>
        <taxon>Rhodococcoides</taxon>
    </lineage>
</organism>
<accession>A0A917G6Z4</accession>
<dbReference type="GO" id="GO:0000976">
    <property type="term" value="F:transcription cis-regulatory region binding"/>
    <property type="evidence" value="ECO:0007669"/>
    <property type="project" value="TreeGrafter"/>
</dbReference>
<evidence type="ECO:0000313" key="4">
    <source>
        <dbReference type="EMBL" id="GGG24965.1"/>
    </source>
</evidence>
<dbReference type="InterPro" id="IPR050109">
    <property type="entry name" value="HTH-type_TetR-like_transc_reg"/>
</dbReference>
<dbReference type="Pfam" id="PF00440">
    <property type="entry name" value="TetR_N"/>
    <property type="match status" value="1"/>
</dbReference>
<proteinExistence type="predicted"/>
<evidence type="ECO:0000313" key="5">
    <source>
        <dbReference type="Proteomes" id="UP000654257"/>
    </source>
</evidence>
<dbReference type="InterPro" id="IPR001647">
    <property type="entry name" value="HTH_TetR"/>
</dbReference>
<evidence type="ECO:0000256" key="2">
    <source>
        <dbReference type="PROSITE-ProRule" id="PRU00335"/>
    </source>
</evidence>
<dbReference type="AlphaFoldDB" id="A0A917G6Z4"/>
<protein>
    <submittedName>
        <fullName evidence="4">TetR family transcriptional regulator</fullName>
    </submittedName>
</protein>
<dbReference type="PANTHER" id="PTHR30055">
    <property type="entry name" value="HTH-TYPE TRANSCRIPTIONAL REGULATOR RUTR"/>
    <property type="match status" value="1"/>
</dbReference>
<dbReference type="Proteomes" id="UP000654257">
    <property type="component" value="Unassembled WGS sequence"/>
</dbReference>
<sequence>MHMNAADDSTEHDSDQSTRDRLLDAAIDIAGETGVQAVTYRAVAARVGMAHGLVRHHFGTREQLLIEAFRRAAEQDSDDVGLKADSIDEFASNLVSTLNNSRKRQLLQYDETTQAVRGNLPIENVRGLYRRYAAQVRHTLDNAGVPDPDGSVSELVFSVLDGLVLQHMVFSDDDRTSQLLEQLREVLRRMATN</sequence>
<gene>
    <name evidence="4" type="ORF">GCM10007304_43520</name>
</gene>
<reference evidence="4" key="2">
    <citation type="submission" date="2020-09" db="EMBL/GenBank/DDBJ databases">
        <authorList>
            <person name="Sun Q."/>
            <person name="Sedlacek I."/>
        </authorList>
    </citation>
    <scope>NUCLEOTIDE SEQUENCE</scope>
    <source>
        <strain evidence="4">CCM 7905</strain>
    </source>
</reference>
<dbReference type="SUPFAM" id="SSF46689">
    <property type="entry name" value="Homeodomain-like"/>
    <property type="match status" value="1"/>
</dbReference>
<feature type="DNA-binding region" description="H-T-H motif" evidence="2">
    <location>
        <begin position="39"/>
        <end position="58"/>
    </location>
</feature>
<dbReference type="Gene3D" id="1.10.357.10">
    <property type="entry name" value="Tetracycline Repressor, domain 2"/>
    <property type="match status" value="1"/>
</dbReference>
<name>A0A917G6Z4_9NOCA</name>
<feature type="domain" description="HTH tetR-type" evidence="3">
    <location>
        <begin position="16"/>
        <end position="76"/>
    </location>
</feature>